<keyword evidence="2" id="KW-1185">Reference proteome</keyword>
<comment type="caution">
    <text evidence="1">The sequence shown here is derived from an EMBL/GenBank/DDBJ whole genome shotgun (WGS) entry which is preliminary data.</text>
</comment>
<gene>
    <name evidence="1" type="ORF">L6452_32026</name>
</gene>
<sequence length="120" mass="13851">MGFDSDFVAQFVFPAFALTNRRLKLLKISIEDFASHRRRLKISLGVQIVARQKQEWDTERWKAKSRTGGGGVEGEDMSVNTSEVENECPTEPAQIENHFTTSQHMALLLELELRWIMELR</sequence>
<organism evidence="1 2">
    <name type="scientific">Arctium lappa</name>
    <name type="common">Greater burdock</name>
    <name type="synonym">Lappa major</name>
    <dbReference type="NCBI Taxonomy" id="4217"/>
    <lineage>
        <taxon>Eukaryota</taxon>
        <taxon>Viridiplantae</taxon>
        <taxon>Streptophyta</taxon>
        <taxon>Embryophyta</taxon>
        <taxon>Tracheophyta</taxon>
        <taxon>Spermatophyta</taxon>
        <taxon>Magnoliopsida</taxon>
        <taxon>eudicotyledons</taxon>
        <taxon>Gunneridae</taxon>
        <taxon>Pentapetalae</taxon>
        <taxon>asterids</taxon>
        <taxon>campanulids</taxon>
        <taxon>Asterales</taxon>
        <taxon>Asteraceae</taxon>
        <taxon>Carduoideae</taxon>
        <taxon>Cardueae</taxon>
        <taxon>Arctiinae</taxon>
        <taxon>Arctium</taxon>
    </lineage>
</organism>
<reference evidence="1 2" key="2">
    <citation type="journal article" date="2022" name="Mol. Ecol. Resour.">
        <title>The genomes of chicory, endive, great burdock and yacon provide insights into Asteraceae paleo-polyploidization history and plant inulin production.</title>
        <authorList>
            <person name="Fan W."/>
            <person name="Wang S."/>
            <person name="Wang H."/>
            <person name="Wang A."/>
            <person name="Jiang F."/>
            <person name="Liu H."/>
            <person name="Zhao H."/>
            <person name="Xu D."/>
            <person name="Zhang Y."/>
        </authorList>
    </citation>
    <scope>NUCLEOTIDE SEQUENCE [LARGE SCALE GENOMIC DNA]</scope>
    <source>
        <strain evidence="2">cv. Niubang</strain>
    </source>
</reference>
<protein>
    <submittedName>
        <fullName evidence="1">Uncharacterized protein</fullName>
    </submittedName>
</protein>
<reference evidence="2" key="1">
    <citation type="journal article" date="2022" name="Mol. Ecol. Resour.">
        <title>The genomes of chicory, endive, great burdock and yacon provide insights into Asteraceae palaeo-polyploidization history and plant inulin production.</title>
        <authorList>
            <person name="Fan W."/>
            <person name="Wang S."/>
            <person name="Wang H."/>
            <person name="Wang A."/>
            <person name="Jiang F."/>
            <person name="Liu H."/>
            <person name="Zhao H."/>
            <person name="Xu D."/>
            <person name="Zhang Y."/>
        </authorList>
    </citation>
    <scope>NUCLEOTIDE SEQUENCE [LARGE SCALE GENOMIC DNA]</scope>
    <source>
        <strain evidence="2">cv. Niubang</strain>
    </source>
</reference>
<name>A0ACB8Z7N7_ARCLA</name>
<evidence type="ECO:0000313" key="1">
    <source>
        <dbReference type="EMBL" id="KAI3692215.1"/>
    </source>
</evidence>
<dbReference type="Proteomes" id="UP001055879">
    <property type="component" value="Linkage Group LG11"/>
</dbReference>
<accession>A0ACB8Z7N7</accession>
<evidence type="ECO:0000313" key="2">
    <source>
        <dbReference type="Proteomes" id="UP001055879"/>
    </source>
</evidence>
<proteinExistence type="predicted"/>
<dbReference type="EMBL" id="CM042057">
    <property type="protein sequence ID" value="KAI3692215.1"/>
    <property type="molecule type" value="Genomic_DNA"/>
</dbReference>